<name>A0ABY4CKJ7_9BACL</name>
<dbReference type="SUPFAM" id="SSF52467">
    <property type="entry name" value="DHS-like NAD/FAD-binding domain"/>
    <property type="match status" value="1"/>
</dbReference>
<evidence type="ECO:0000256" key="4">
    <source>
        <dbReference type="PROSITE-ProRule" id="PRU00236"/>
    </source>
</evidence>
<dbReference type="InterPro" id="IPR029035">
    <property type="entry name" value="DHS-like_NAD/FAD-binding_dom"/>
</dbReference>
<dbReference type="InterPro" id="IPR003000">
    <property type="entry name" value="Sirtuin"/>
</dbReference>
<dbReference type="PROSITE" id="PS50305">
    <property type="entry name" value="SIRTUIN"/>
    <property type="match status" value="1"/>
</dbReference>
<feature type="active site" description="Proton acceptor" evidence="4">
    <location>
        <position position="26"/>
    </location>
</feature>
<keyword evidence="3" id="KW-0520">NAD</keyword>
<gene>
    <name evidence="6" type="ORF">LSG31_01760</name>
</gene>
<evidence type="ECO:0000256" key="2">
    <source>
        <dbReference type="ARBA" id="ARBA00022679"/>
    </source>
</evidence>
<keyword evidence="4" id="KW-0479">Metal-binding</keyword>
<dbReference type="Pfam" id="PF02146">
    <property type="entry name" value="SIR2"/>
    <property type="match status" value="1"/>
</dbReference>
<feature type="binding site" evidence="4">
    <location>
        <position position="37"/>
    </location>
    <ligand>
        <name>Zn(2+)</name>
        <dbReference type="ChEBI" id="CHEBI:29105"/>
    </ligand>
</feature>
<protein>
    <recommendedName>
        <fullName evidence="1">protein acetyllysine N-acetyltransferase</fullName>
        <ecNumber evidence="1">2.3.1.286</ecNumber>
    </recommendedName>
</protein>
<dbReference type="InterPro" id="IPR050134">
    <property type="entry name" value="NAD-dep_sirtuin_deacylases"/>
</dbReference>
<dbReference type="InterPro" id="IPR026590">
    <property type="entry name" value="Ssirtuin_cat_dom"/>
</dbReference>
<organism evidence="6 7">
    <name type="scientific">Fodinisporobacter ferrooxydans</name>
    <dbReference type="NCBI Taxonomy" id="2901836"/>
    <lineage>
        <taxon>Bacteria</taxon>
        <taxon>Bacillati</taxon>
        <taxon>Bacillota</taxon>
        <taxon>Bacilli</taxon>
        <taxon>Bacillales</taxon>
        <taxon>Alicyclobacillaceae</taxon>
        <taxon>Fodinisporobacter</taxon>
    </lineage>
</organism>
<dbReference type="Proteomes" id="UP000830167">
    <property type="component" value="Chromosome"/>
</dbReference>
<feature type="binding site" evidence="4">
    <location>
        <position position="56"/>
    </location>
    <ligand>
        <name>Zn(2+)</name>
        <dbReference type="ChEBI" id="CHEBI:29105"/>
    </ligand>
</feature>
<evidence type="ECO:0000313" key="7">
    <source>
        <dbReference type="Proteomes" id="UP000830167"/>
    </source>
</evidence>
<feature type="binding site" evidence="4">
    <location>
        <position position="54"/>
    </location>
    <ligand>
        <name>Zn(2+)</name>
        <dbReference type="ChEBI" id="CHEBI:29105"/>
    </ligand>
</feature>
<dbReference type="PANTHER" id="PTHR11085:SF10">
    <property type="entry name" value="NAD-DEPENDENT PROTEIN DEACYLASE SIRTUIN-5, MITOCHONDRIAL-RELATED"/>
    <property type="match status" value="1"/>
</dbReference>
<evidence type="ECO:0000256" key="3">
    <source>
        <dbReference type="ARBA" id="ARBA00023027"/>
    </source>
</evidence>
<sequence length="151" mass="16770">MIQGIITQNVDGFHQRAGSKKVYELHGSINQLACLSCNRKYPSKKYLEEDGSFCECGGFLRPTVVLFGEELPKEAVQHADGEVEKADLFIVLGSSLQVSPANYYPIKAKKNRVKLVIVNIEPTEMDGYADLVINNRKIGDVLQEVNKELVG</sequence>
<evidence type="ECO:0000256" key="1">
    <source>
        <dbReference type="ARBA" id="ARBA00012928"/>
    </source>
</evidence>
<dbReference type="PANTHER" id="PTHR11085">
    <property type="entry name" value="NAD-DEPENDENT PROTEIN DEACYLASE SIRTUIN-5, MITOCHONDRIAL-RELATED"/>
    <property type="match status" value="1"/>
</dbReference>
<dbReference type="EMBL" id="CP089291">
    <property type="protein sequence ID" value="UOF91032.1"/>
    <property type="molecule type" value="Genomic_DNA"/>
</dbReference>
<proteinExistence type="predicted"/>
<accession>A0ABY4CKJ7</accession>
<keyword evidence="4" id="KW-0862">Zinc</keyword>
<keyword evidence="2" id="KW-0808">Transferase</keyword>
<dbReference type="Gene3D" id="3.40.50.1220">
    <property type="entry name" value="TPP-binding domain"/>
    <property type="match status" value="1"/>
</dbReference>
<keyword evidence="7" id="KW-1185">Reference proteome</keyword>
<feature type="domain" description="Deacetylase sirtuin-type" evidence="5">
    <location>
        <begin position="1"/>
        <end position="151"/>
    </location>
</feature>
<dbReference type="EC" id="2.3.1.286" evidence="1"/>
<evidence type="ECO:0000259" key="5">
    <source>
        <dbReference type="PROSITE" id="PS50305"/>
    </source>
</evidence>
<evidence type="ECO:0000313" key="6">
    <source>
        <dbReference type="EMBL" id="UOF91032.1"/>
    </source>
</evidence>
<reference evidence="6" key="1">
    <citation type="submission" date="2021-12" db="EMBL/GenBank/DDBJ databases">
        <title>Alicyclobacillaceae gen. nov., sp. nov., isolated from chalcocite enrichment system.</title>
        <authorList>
            <person name="Jiang Z."/>
        </authorList>
    </citation>
    <scope>NUCLEOTIDE SEQUENCE</scope>
    <source>
        <strain evidence="6">MYW30-H2</strain>
    </source>
</reference>
<dbReference type="RefSeq" id="WP_347437726.1">
    <property type="nucleotide sequence ID" value="NZ_CP089291.1"/>
</dbReference>
<feature type="binding site" evidence="4">
    <location>
        <position position="34"/>
    </location>
    <ligand>
        <name>Zn(2+)</name>
        <dbReference type="ChEBI" id="CHEBI:29105"/>
    </ligand>
</feature>